<evidence type="ECO:0000313" key="3">
    <source>
        <dbReference type="Proteomes" id="UP001443914"/>
    </source>
</evidence>
<proteinExistence type="predicted"/>
<organism evidence="2 3">
    <name type="scientific">Saponaria officinalis</name>
    <name type="common">Common soapwort</name>
    <name type="synonym">Lychnis saponaria</name>
    <dbReference type="NCBI Taxonomy" id="3572"/>
    <lineage>
        <taxon>Eukaryota</taxon>
        <taxon>Viridiplantae</taxon>
        <taxon>Streptophyta</taxon>
        <taxon>Embryophyta</taxon>
        <taxon>Tracheophyta</taxon>
        <taxon>Spermatophyta</taxon>
        <taxon>Magnoliopsida</taxon>
        <taxon>eudicotyledons</taxon>
        <taxon>Gunneridae</taxon>
        <taxon>Pentapetalae</taxon>
        <taxon>Caryophyllales</taxon>
        <taxon>Caryophyllaceae</taxon>
        <taxon>Caryophylleae</taxon>
        <taxon>Saponaria</taxon>
    </lineage>
</organism>
<accession>A0AAW1IS66</accession>
<reference evidence="2" key="1">
    <citation type="submission" date="2024-03" db="EMBL/GenBank/DDBJ databases">
        <title>WGS assembly of Saponaria officinalis var. Norfolk2.</title>
        <authorList>
            <person name="Jenkins J."/>
            <person name="Shu S."/>
            <person name="Grimwood J."/>
            <person name="Barry K."/>
            <person name="Goodstein D."/>
            <person name="Schmutz J."/>
            <person name="Leebens-Mack J."/>
            <person name="Osbourn A."/>
        </authorList>
    </citation>
    <scope>NUCLEOTIDE SEQUENCE [LARGE SCALE GENOMIC DNA]</scope>
    <source>
        <strain evidence="2">JIC</strain>
    </source>
</reference>
<protein>
    <submittedName>
        <fullName evidence="2">Uncharacterized protein</fullName>
    </submittedName>
</protein>
<dbReference type="EMBL" id="JBDFQZ010000009">
    <property type="protein sequence ID" value="KAK9692383.1"/>
    <property type="molecule type" value="Genomic_DNA"/>
</dbReference>
<dbReference type="AlphaFoldDB" id="A0AAW1IS66"/>
<evidence type="ECO:0000313" key="2">
    <source>
        <dbReference type="EMBL" id="KAK9692383.1"/>
    </source>
</evidence>
<keyword evidence="3" id="KW-1185">Reference proteome</keyword>
<sequence length="77" mass="8794">MAKSFIVSSLAILLIFSLIASTEIQTAEAKDCGWVYKKSCFKDCDKYCGDHWGAKYGKCKWYNGEKACFCYYGECHH</sequence>
<name>A0AAW1IS66_SAPOF</name>
<dbReference type="Proteomes" id="UP001443914">
    <property type="component" value="Unassembled WGS sequence"/>
</dbReference>
<evidence type="ECO:0000256" key="1">
    <source>
        <dbReference type="SAM" id="SignalP"/>
    </source>
</evidence>
<feature type="chain" id="PRO_5043754942" evidence="1">
    <location>
        <begin position="30"/>
        <end position="77"/>
    </location>
</feature>
<gene>
    <name evidence="2" type="ORF">RND81_09G260700</name>
</gene>
<feature type="signal peptide" evidence="1">
    <location>
        <begin position="1"/>
        <end position="29"/>
    </location>
</feature>
<keyword evidence="1" id="KW-0732">Signal</keyword>
<comment type="caution">
    <text evidence="2">The sequence shown here is derived from an EMBL/GenBank/DDBJ whole genome shotgun (WGS) entry which is preliminary data.</text>
</comment>